<feature type="transmembrane region" description="Helical" evidence="1">
    <location>
        <begin position="67"/>
        <end position="92"/>
    </location>
</feature>
<protein>
    <recommendedName>
        <fullName evidence="4">Staphylococcal protein</fullName>
    </recommendedName>
</protein>
<organism evidence="2 3">
    <name type="scientific">Staphylococcus americanisciuri</name>
    <dbReference type="NCBI Taxonomy" id="2973940"/>
    <lineage>
        <taxon>Bacteria</taxon>
        <taxon>Bacillati</taxon>
        <taxon>Bacillota</taxon>
        <taxon>Bacilli</taxon>
        <taxon>Bacillales</taxon>
        <taxon>Staphylococcaceae</taxon>
        <taxon>Staphylococcus</taxon>
    </lineage>
</organism>
<evidence type="ECO:0000313" key="3">
    <source>
        <dbReference type="Proteomes" id="UP001205609"/>
    </source>
</evidence>
<evidence type="ECO:0000313" key="2">
    <source>
        <dbReference type="EMBL" id="MCS4485288.1"/>
    </source>
</evidence>
<dbReference type="RefSeq" id="WP_259197638.1">
    <property type="nucleotide sequence ID" value="NZ_JANUXY010000001.1"/>
</dbReference>
<keyword evidence="1" id="KW-0812">Transmembrane</keyword>
<name>A0ABT2EYF2_9STAP</name>
<dbReference type="EMBL" id="JANUXY010000001">
    <property type="protein sequence ID" value="MCS4485288.1"/>
    <property type="molecule type" value="Genomic_DNA"/>
</dbReference>
<feature type="transmembrane region" description="Helical" evidence="1">
    <location>
        <begin position="104"/>
        <end position="129"/>
    </location>
</feature>
<comment type="caution">
    <text evidence="2">The sequence shown here is derived from an EMBL/GenBank/DDBJ whole genome shotgun (WGS) entry which is preliminary data.</text>
</comment>
<keyword evidence="1" id="KW-0472">Membrane</keyword>
<accession>A0ABT2EYF2</accession>
<dbReference type="Proteomes" id="UP001205609">
    <property type="component" value="Unassembled WGS sequence"/>
</dbReference>
<reference evidence="2 3" key="1">
    <citation type="journal article" date="2023" name="Int. J. Syst. Evol. Microbiol.">
        <title>Streptococcus sciuri sp. nov., Staphylococcus marylandisciuri sp. nov. and Staphylococcus americanisciuri sp. nov., isolated from faeces of eastern grey squirrel (Sciurus carolinensis).</title>
        <authorList>
            <person name="Volokhov D.V."/>
            <person name="Zagorodnyaya T.A."/>
            <person name="Furtak V.A."/>
            <person name="Nattanmai G."/>
            <person name="Randall L."/>
            <person name="Jose S."/>
            <person name="Gao Y."/>
            <person name="Eisenberg T."/>
            <person name="Delmonte P."/>
            <person name="Blom J."/>
            <person name="Mitchell K.K."/>
        </authorList>
    </citation>
    <scope>NUCLEOTIDE SEQUENCE [LARGE SCALE GENOMIC DNA]</scope>
    <source>
        <strain evidence="2 3">GRT3</strain>
    </source>
</reference>
<sequence>MENRIFKYKIEKQLWYLNRREKAKLAEVLSEDRLEQLQSEFRTPGRFVTVYLKESVFKSRVVGTTHLFTTLIGLFAANIVLLGILITGMLLSLTALNHFIHPQVTLSTITVITALLSGIVLIILAVWIMKVANAFFTKRLVDYKFNKVD</sequence>
<evidence type="ECO:0000256" key="1">
    <source>
        <dbReference type="SAM" id="Phobius"/>
    </source>
</evidence>
<evidence type="ECO:0008006" key="4">
    <source>
        <dbReference type="Google" id="ProtNLM"/>
    </source>
</evidence>
<gene>
    <name evidence="2" type="ORF">NXS11_00105</name>
</gene>
<keyword evidence="3" id="KW-1185">Reference proteome</keyword>
<proteinExistence type="predicted"/>
<keyword evidence="1" id="KW-1133">Transmembrane helix</keyword>